<proteinExistence type="predicted"/>
<dbReference type="Proteomes" id="UP000186246">
    <property type="component" value="Unassembled WGS sequence"/>
</dbReference>
<evidence type="ECO:0000313" key="3">
    <source>
        <dbReference type="EMBL" id="PQA98243.1"/>
    </source>
</evidence>
<dbReference type="EMBL" id="MUGO01000001">
    <property type="protein sequence ID" value="PQA98243.1"/>
    <property type="molecule type" value="Genomic_DNA"/>
</dbReference>
<evidence type="ECO:0000313" key="6">
    <source>
        <dbReference type="Proteomes" id="UP000238314"/>
    </source>
</evidence>
<keyword evidence="1" id="KW-0732">Signal</keyword>
<dbReference type="Proteomes" id="UP000238314">
    <property type="component" value="Unassembled WGS sequence"/>
</dbReference>
<evidence type="ECO:0000256" key="1">
    <source>
        <dbReference type="SAM" id="SignalP"/>
    </source>
</evidence>
<feature type="chain" id="PRO_5044563957" evidence="1">
    <location>
        <begin position="38"/>
        <end position="744"/>
    </location>
</feature>
<dbReference type="STRING" id="551459.SAMN05421796_1232"/>
<sequence length="744" mass="78332">MNNKTIKSMRNFTFMKARGKRLVLILFFALMSLNVFAEGTPTVSPNPANITALLSAPDLSSGPYFNAPEDNRVKFTITDNATQNLYFGFDFRNYGAGTPLRAGDVYWRIRRSSDLAVVAGPTLWNSTVGSAGSIDTHAQALAGPNIAGSLPTGYVPIVFDPTQNGEYFIEIYRSNDAGVTARTAAADRANAALFDLTVANNFAPYTKFNGRVNSDKWGFVALSATYGILATANAEPVLFGYTNDQTIVKLDFEAGFQPIAFSVALNSYGVSNVGSWLVTRRSRNDATAPTLANGYKVFLNSPDATLYPVAPIPTNPTFLSPAVTGCGPFTIRYNVSEPGDVKLLLNLNGVPGYQPASADRILEAIDVLAGNNTIAWDGLDGLGASVASGTNVNLALTFLKGRFNLPLYDAELNLNGIRVSVVAPIAIANAQMYWDDTLVASTGGVCDATATGQAQNITGPGINNSIAGTPAPAHAWSGDGNPTQSIPAPNVASNNTDGLQCSDFGNSRTINTWGWGYTSSATNLNIILGCADLSVNKAASSGNAIVGANVTFTITASNAGPAPSNPTVVNDQLPTGYTYQSDNSGGNYDTISGDWTIGALASGASTSIQIVALVNATGVYTNTATISGSQEDPNLLNNTSSVTQNLVCYNDPNTTTVGADTKHGITLLRRAGAIPQPNNWPMVRKSAFTALEANTKGFVITRMTTAEIDALTAQSGMMVYDTDLKCLKLYDGTAWSCFNTPTCP</sequence>
<dbReference type="Pfam" id="PF01345">
    <property type="entry name" value="DUF11"/>
    <property type="match status" value="1"/>
</dbReference>
<dbReference type="Gene3D" id="2.60.40.10">
    <property type="entry name" value="Immunoglobulins"/>
    <property type="match status" value="1"/>
</dbReference>
<organism evidence="4 5">
    <name type="scientific">Chryseobacterium piscicola</name>
    <dbReference type="NCBI Taxonomy" id="551459"/>
    <lineage>
        <taxon>Bacteria</taxon>
        <taxon>Pseudomonadati</taxon>
        <taxon>Bacteroidota</taxon>
        <taxon>Flavobacteriia</taxon>
        <taxon>Flavobacteriales</taxon>
        <taxon>Weeksellaceae</taxon>
        <taxon>Chryseobacterium group</taxon>
        <taxon>Chryseobacterium</taxon>
    </lineage>
</organism>
<keyword evidence="6" id="KW-1185">Reference proteome</keyword>
<feature type="signal peptide" evidence="1">
    <location>
        <begin position="1"/>
        <end position="37"/>
    </location>
</feature>
<feature type="domain" description="DUF11" evidence="2">
    <location>
        <begin position="532"/>
        <end position="643"/>
    </location>
</feature>
<dbReference type="AlphaFoldDB" id="A0A1N7PL22"/>
<dbReference type="EMBL" id="FTOJ01000023">
    <property type="protein sequence ID" value="SIT11069.1"/>
    <property type="molecule type" value="Genomic_DNA"/>
</dbReference>
<protein>
    <submittedName>
        <fullName evidence="4">Conserved repeat domain-containing protein</fullName>
    </submittedName>
</protein>
<reference evidence="4" key="2">
    <citation type="submission" date="2017-01" db="EMBL/GenBank/DDBJ databases">
        <authorList>
            <person name="Mah S.A."/>
            <person name="Swanson W.J."/>
            <person name="Moy G.W."/>
            <person name="Vacquier V.D."/>
        </authorList>
    </citation>
    <scope>NUCLEOTIDE SEQUENCE [LARGE SCALE GENOMIC DNA]</scope>
    <source>
        <strain evidence="4">DSM 21068</strain>
    </source>
</reference>
<reference evidence="5" key="3">
    <citation type="submission" date="2017-01" db="EMBL/GenBank/DDBJ databases">
        <authorList>
            <person name="Varghese N."/>
            <person name="Submissions S."/>
        </authorList>
    </citation>
    <scope>NUCLEOTIDE SEQUENCE [LARGE SCALE GENOMIC DNA]</scope>
    <source>
        <strain evidence="5">DSM 21068</strain>
    </source>
</reference>
<evidence type="ECO:0000313" key="5">
    <source>
        <dbReference type="Proteomes" id="UP000186246"/>
    </source>
</evidence>
<evidence type="ECO:0000259" key="2">
    <source>
        <dbReference type="Pfam" id="PF01345"/>
    </source>
</evidence>
<reference evidence="3 6" key="1">
    <citation type="submission" date="2016-11" db="EMBL/GenBank/DDBJ databases">
        <title>Whole genomes of Flavobacteriaceae.</title>
        <authorList>
            <person name="Stine C."/>
            <person name="Li C."/>
            <person name="Tadesse D."/>
        </authorList>
    </citation>
    <scope>NUCLEOTIDE SEQUENCE [LARGE SCALE GENOMIC DNA]</scope>
    <source>
        <strain evidence="3 6">DSM 21068</strain>
    </source>
</reference>
<evidence type="ECO:0000313" key="4">
    <source>
        <dbReference type="EMBL" id="SIT11069.1"/>
    </source>
</evidence>
<dbReference type="InterPro" id="IPR001434">
    <property type="entry name" value="OmcB-like_DUF11"/>
</dbReference>
<dbReference type="InterPro" id="IPR047589">
    <property type="entry name" value="DUF11_rpt"/>
</dbReference>
<dbReference type="InterPro" id="IPR013783">
    <property type="entry name" value="Ig-like_fold"/>
</dbReference>
<dbReference type="NCBIfam" id="TIGR01451">
    <property type="entry name" value="B_ant_repeat"/>
    <property type="match status" value="1"/>
</dbReference>
<gene>
    <name evidence="3" type="ORF">B0A70_01290</name>
    <name evidence="4" type="ORF">SAMN05421796_1232</name>
</gene>
<name>A0A1N7PL22_9FLAO</name>
<accession>A0A1N7PL22</accession>